<dbReference type="Gene3D" id="1.10.460.10">
    <property type="entry name" value="Topoisomerase I, domain 2"/>
    <property type="match status" value="1"/>
</dbReference>
<dbReference type="NCBIfam" id="NF005829">
    <property type="entry name" value="PRK07726.1"/>
    <property type="match status" value="1"/>
</dbReference>
<dbReference type="InterPro" id="IPR006171">
    <property type="entry name" value="TOPRIM_dom"/>
</dbReference>
<dbReference type="SMART" id="SM00436">
    <property type="entry name" value="TOP1Bc"/>
    <property type="match status" value="1"/>
</dbReference>
<evidence type="ECO:0000313" key="16">
    <source>
        <dbReference type="EMBL" id="PSR31005.1"/>
    </source>
</evidence>
<dbReference type="InterPro" id="IPR023406">
    <property type="entry name" value="Topo_IA_AS"/>
</dbReference>
<dbReference type="GO" id="GO:0006281">
    <property type="term" value="P:DNA repair"/>
    <property type="evidence" value="ECO:0007669"/>
    <property type="project" value="TreeGrafter"/>
</dbReference>
<dbReference type="InterPro" id="IPR013497">
    <property type="entry name" value="Topo_IA_cen"/>
</dbReference>
<evidence type="ECO:0000256" key="12">
    <source>
        <dbReference type="ARBA" id="ARBA00032877"/>
    </source>
</evidence>
<sequence>MLQSGGCFADSGSYRPWRVEQTECSKLGGLLVRLILAEKPSVALDIARALGHPQKGNGFFTVNEDIVTWAYGHLVTLADPAAYDPAWKRWSWPTLPMLPEPFQLEPITKTQSHLNRVLRLMRQADLIVCATDGDREGELIFRYIHTLAQTTKPVERLWLSENTPQAIRKAFHTLKPLSATDALAQAAQARAQADWLIGLNATRAFSLRHSQPGHPLSVGRVQTPTLRLIVDRDQAIRNFQPTPYWQLTVQFQADAGEYPGIWQAYSKPGSRSSSRGEGSLEEHPSRILTAEEAQNLAHKLTEGTPGRIDRHDVKTLSVPAPLLFNLNDLQKEANRKLGLTAQQSLDAAQSLYDQHLTSYPRTEARVITAEIAKTLPERLKNLEVGTPALRAQALSGLSQRIPRVVNDQAVTKAGHYAIIPTGQAAPGTLSHRDRQVFGLICRRFLAALLPPGHDEKTTIWTVAADEQFKTTGRVIQDIGWRAVYTSDTHPEDKDNPDDPDPDPDTALPSGLQAGDPVQVLETRIDAKETKPPARFTDATLLSLMEKFGLGTPATRSRIVEVLLTRGYVLRDKKALVSTERGRSLLDVLPEMLQSPDLTGNWETRLEKIAEDAEDALAFLEDIRQLTREVVTLAQGQTAHPADLSSGYGSCPLCHQGQIVETSKGWGCSRWKEGCRFMIWKTVAGKRLTATQVKILLAGKTTAVLKGFKSKSGKSFDARLKLEGETGHVAFVFDSRSPSDARHANSRKGGH</sequence>
<dbReference type="AlphaFoldDB" id="A0A2T2X940"/>
<comment type="catalytic activity">
    <reaction evidence="1">
        <text>ATP-independent breakage of single-stranded DNA, followed by passage and rejoining.</text>
        <dbReference type="EC" id="5.6.2.1"/>
    </reaction>
</comment>
<dbReference type="GO" id="GO:0003917">
    <property type="term" value="F:DNA topoisomerase type I (single strand cut, ATP-independent) activity"/>
    <property type="evidence" value="ECO:0007669"/>
    <property type="project" value="UniProtKB-EC"/>
</dbReference>
<keyword evidence="8 16" id="KW-0413">Isomerase</keyword>
<evidence type="ECO:0000256" key="3">
    <source>
        <dbReference type="ARBA" id="ARBA00012891"/>
    </source>
</evidence>
<evidence type="ECO:0000259" key="14">
    <source>
        <dbReference type="PROSITE" id="PS50880"/>
    </source>
</evidence>
<organism evidence="16 17">
    <name type="scientific">Sulfobacillus benefaciens</name>
    <dbReference type="NCBI Taxonomy" id="453960"/>
    <lineage>
        <taxon>Bacteria</taxon>
        <taxon>Bacillati</taxon>
        <taxon>Bacillota</taxon>
        <taxon>Clostridia</taxon>
        <taxon>Eubacteriales</taxon>
        <taxon>Clostridiales Family XVII. Incertae Sedis</taxon>
        <taxon>Sulfobacillus</taxon>
    </lineage>
</organism>
<evidence type="ECO:0000256" key="7">
    <source>
        <dbReference type="ARBA" id="ARBA00023125"/>
    </source>
</evidence>
<proteinExistence type="inferred from homology"/>
<dbReference type="EC" id="5.6.2.1" evidence="3"/>
<dbReference type="GO" id="GO:0006310">
    <property type="term" value="P:DNA recombination"/>
    <property type="evidence" value="ECO:0007669"/>
    <property type="project" value="TreeGrafter"/>
</dbReference>
<dbReference type="SUPFAM" id="SSF56712">
    <property type="entry name" value="Prokaryotic type I DNA topoisomerase"/>
    <property type="match status" value="1"/>
</dbReference>
<dbReference type="InterPro" id="IPR003601">
    <property type="entry name" value="Topo_IA_2"/>
</dbReference>
<accession>A0A2T2X940</accession>
<evidence type="ECO:0000256" key="10">
    <source>
        <dbReference type="ARBA" id="ARBA00031985"/>
    </source>
</evidence>
<dbReference type="InterPro" id="IPR003602">
    <property type="entry name" value="Topo_IA_DNA-bd_dom"/>
</dbReference>
<evidence type="ECO:0000256" key="1">
    <source>
        <dbReference type="ARBA" id="ARBA00000213"/>
    </source>
</evidence>
<dbReference type="EMBL" id="PXYT01000005">
    <property type="protein sequence ID" value="PSR31005.1"/>
    <property type="molecule type" value="Genomic_DNA"/>
</dbReference>
<evidence type="ECO:0000256" key="8">
    <source>
        <dbReference type="ARBA" id="ARBA00023235"/>
    </source>
</evidence>
<dbReference type="CDD" id="cd00186">
    <property type="entry name" value="TOP1Ac"/>
    <property type="match status" value="1"/>
</dbReference>
<evidence type="ECO:0000259" key="15">
    <source>
        <dbReference type="PROSITE" id="PS52039"/>
    </source>
</evidence>
<dbReference type="CDD" id="cd03362">
    <property type="entry name" value="TOPRIM_TopoIA_TopoIII"/>
    <property type="match status" value="1"/>
</dbReference>
<dbReference type="PROSITE" id="PS52039">
    <property type="entry name" value="TOPO_IA_2"/>
    <property type="match status" value="1"/>
</dbReference>
<dbReference type="PROSITE" id="PS00396">
    <property type="entry name" value="TOPO_IA_1"/>
    <property type="match status" value="1"/>
</dbReference>
<name>A0A2T2X940_9FIRM</name>
<dbReference type="GO" id="GO:0043597">
    <property type="term" value="C:cytoplasmic replication fork"/>
    <property type="evidence" value="ECO:0007669"/>
    <property type="project" value="TreeGrafter"/>
</dbReference>
<dbReference type="Pfam" id="PF01131">
    <property type="entry name" value="Topoisom_bac"/>
    <property type="match status" value="1"/>
</dbReference>
<protein>
    <recommendedName>
        <fullName evidence="3">DNA topoisomerase</fullName>
        <ecNumber evidence="3">5.6.2.1</ecNumber>
    </recommendedName>
    <alternativeName>
        <fullName evidence="12">Omega-protein</fullName>
    </alternativeName>
    <alternativeName>
        <fullName evidence="11">Relaxing enzyme</fullName>
    </alternativeName>
    <alternativeName>
        <fullName evidence="9">Swivelase</fullName>
    </alternativeName>
    <alternativeName>
        <fullName evidence="10">Untwisting enzyme</fullName>
    </alternativeName>
</protein>
<dbReference type="Pfam" id="PF01751">
    <property type="entry name" value="Toprim"/>
    <property type="match status" value="1"/>
</dbReference>
<dbReference type="InterPro" id="IPR034144">
    <property type="entry name" value="TOPRIM_TopoIII"/>
</dbReference>
<evidence type="ECO:0000256" key="13">
    <source>
        <dbReference type="SAM" id="MobiDB-lite"/>
    </source>
</evidence>
<dbReference type="Proteomes" id="UP000242699">
    <property type="component" value="Unassembled WGS sequence"/>
</dbReference>
<keyword evidence="7" id="KW-0238">DNA-binding</keyword>
<feature type="compositionally biased region" description="Acidic residues" evidence="13">
    <location>
        <begin position="494"/>
        <end position="503"/>
    </location>
</feature>
<dbReference type="GO" id="GO:0003677">
    <property type="term" value="F:DNA binding"/>
    <property type="evidence" value="ECO:0007669"/>
    <property type="project" value="UniProtKB-KW"/>
</dbReference>
<comment type="caution">
    <text evidence="16">The sequence shown here is derived from an EMBL/GenBank/DDBJ whole genome shotgun (WGS) entry which is preliminary data.</text>
</comment>
<evidence type="ECO:0000256" key="2">
    <source>
        <dbReference type="ARBA" id="ARBA00009446"/>
    </source>
</evidence>
<dbReference type="Gene3D" id="3.40.50.140">
    <property type="match status" value="1"/>
</dbReference>
<dbReference type="NCBIfam" id="TIGR01056">
    <property type="entry name" value="topB"/>
    <property type="match status" value="1"/>
</dbReference>
<keyword evidence="4" id="KW-0479">Metal-binding</keyword>
<comment type="similarity">
    <text evidence="2">Belongs to the type IA topoisomerase family.</text>
</comment>
<dbReference type="InterPro" id="IPR025589">
    <property type="entry name" value="Toprim_C_rpt"/>
</dbReference>
<keyword evidence="6" id="KW-0799">Topoisomerase</keyword>
<evidence type="ECO:0000313" key="17">
    <source>
        <dbReference type="Proteomes" id="UP000242699"/>
    </source>
</evidence>
<dbReference type="InterPro" id="IPR005738">
    <property type="entry name" value="TopoIII"/>
</dbReference>
<dbReference type="SMART" id="SM00437">
    <property type="entry name" value="TOP1Ac"/>
    <property type="match status" value="1"/>
</dbReference>
<dbReference type="PANTHER" id="PTHR11390">
    <property type="entry name" value="PROKARYOTIC DNA TOPOISOMERASE"/>
    <property type="match status" value="1"/>
</dbReference>
<keyword evidence="5" id="KW-0460">Magnesium</keyword>
<dbReference type="GO" id="GO:0006265">
    <property type="term" value="P:DNA topological change"/>
    <property type="evidence" value="ECO:0007669"/>
    <property type="project" value="InterPro"/>
</dbReference>
<dbReference type="InterPro" id="IPR013824">
    <property type="entry name" value="Topo_IA_cen_sub1"/>
</dbReference>
<dbReference type="InterPro" id="IPR023405">
    <property type="entry name" value="Topo_IA_core_domain"/>
</dbReference>
<dbReference type="GO" id="GO:0046872">
    <property type="term" value="F:metal ion binding"/>
    <property type="evidence" value="ECO:0007669"/>
    <property type="project" value="UniProtKB-KW"/>
</dbReference>
<gene>
    <name evidence="16" type="ORF">C7B43_03915</name>
</gene>
<evidence type="ECO:0000256" key="6">
    <source>
        <dbReference type="ARBA" id="ARBA00023029"/>
    </source>
</evidence>
<dbReference type="InterPro" id="IPR013825">
    <property type="entry name" value="Topo_IA_cen_sub2"/>
</dbReference>
<dbReference type="Pfam" id="PF13342">
    <property type="entry name" value="Toprim_Crpt"/>
    <property type="match status" value="1"/>
</dbReference>
<evidence type="ECO:0000256" key="4">
    <source>
        <dbReference type="ARBA" id="ARBA00022723"/>
    </source>
</evidence>
<dbReference type="Gene3D" id="1.10.290.10">
    <property type="entry name" value="Topoisomerase I, domain 4"/>
    <property type="match status" value="1"/>
</dbReference>
<feature type="domain" description="Toprim" evidence="14">
    <location>
        <begin position="32"/>
        <end position="174"/>
    </location>
</feature>
<evidence type="ECO:0000256" key="9">
    <source>
        <dbReference type="ARBA" id="ARBA00030003"/>
    </source>
</evidence>
<feature type="region of interest" description="Disordered" evidence="13">
    <location>
        <begin position="486"/>
        <end position="514"/>
    </location>
</feature>
<dbReference type="PROSITE" id="PS50880">
    <property type="entry name" value="TOPRIM"/>
    <property type="match status" value="1"/>
</dbReference>
<reference evidence="16 17" key="1">
    <citation type="journal article" date="2014" name="BMC Genomics">
        <title>Comparison of environmental and isolate Sulfobacillus genomes reveals diverse carbon, sulfur, nitrogen, and hydrogen metabolisms.</title>
        <authorList>
            <person name="Justice N.B."/>
            <person name="Norman A."/>
            <person name="Brown C.T."/>
            <person name="Singh A."/>
            <person name="Thomas B.C."/>
            <person name="Banfield J.F."/>
        </authorList>
    </citation>
    <scope>NUCLEOTIDE SEQUENCE [LARGE SCALE GENOMIC DNA]</scope>
    <source>
        <strain evidence="16">AMDSBA1</strain>
    </source>
</reference>
<feature type="domain" description="Topo IA-type catalytic" evidence="15">
    <location>
        <begin position="180"/>
        <end position="630"/>
    </location>
</feature>
<dbReference type="InterPro" id="IPR000380">
    <property type="entry name" value="Topo_IA"/>
</dbReference>
<dbReference type="PRINTS" id="PR00417">
    <property type="entry name" value="PRTPISMRASEI"/>
</dbReference>
<dbReference type="InterPro" id="IPR013826">
    <property type="entry name" value="Topo_IA_cen_sub3"/>
</dbReference>
<evidence type="ECO:0000256" key="5">
    <source>
        <dbReference type="ARBA" id="ARBA00022842"/>
    </source>
</evidence>
<dbReference type="SMART" id="SM00493">
    <property type="entry name" value="TOPRIM"/>
    <property type="match status" value="1"/>
</dbReference>
<dbReference type="PANTHER" id="PTHR11390:SF21">
    <property type="entry name" value="DNA TOPOISOMERASE 3-ALPHA"/>
    <property type="match status" value="1"/>
</dbReference>
<dbReference type="Gene3D" id="2.70.20.10">
    <property type="entry name" value="Topoisomerase I, domain 3"/>
    <property type="match status" value="1"/>
</dbReference>
<evidence type="ECO:0000256" key="11">
    <source>
        <dbReference type="ARBA" id="ARBA00032235"/>
    </source>
</evidence>